<dbReference type="InterPro" id="IPR001841">
    <property type="entry name" value="Znf_RING"/>
</dbReference>
<keyword evidence="13" id="KW-1185">Reference proteome</keyword>
<keyword evidence="3 8" id="KW-0378">Hydrolase</keyword>
<dbReference type="GO" id="GO:0016042">
    <property type="term" value="P:lipid catabolic process"/>
    <property type="evidence" value="ECO:0007669"/>
    <property type="project" value="UniProtKB-UniRule"/>
</dbReference>
<dbReference type="GO" id="GO:0047499">
    <property type="term" value="F:calcium-independent phospholipase A2 activity"/>
    <property type="evidence" value="ECO:0007669"/>
    <property type="project" value="TreeGrafter"/>
</dbReference>
<dbReference type="InterPro" id="IPR017907">
    <property type="entry name" value="Znf_RING_CS"/>
</dbReference>
<feature type="short sequence motif" description="GXSXG" evidence="8">
    <location>
        <begin position="872"/>
        <end position="876"/>
    </location>
</feature>
<keyword evidence="5 8" id="KW-0442">Lipid degradation</keyword>
<dbReference type="InterPro" id="IPR016035">
    <property type="entry name" value="Acyl_Trfase/lysoPLipase"/>
</dbReference>
<dbReference type="Proteomes" id="UP001174936">
    <property type="component" value="Unassembled WGS sequence"/>
</dbReference>
<evidence type="ECO:0000259" key="11">
    <source>
        <dbReference type="PROSITE" id="PS51635"/>
    </source>
</evidence>
<dbReference type="PROSITE" id="PS51635">
    <property type="entry name" value="PNPLA"/>
    <property type="match status" value="1"/>
</dbReference>
<keyword evidence="6 8" id="KW-0443">Lipid metabolism</keyword>
<evidence type="ECO:0000259" key="10">
    <source>
        <dbReference type="PROSITE" id="PS50089"/>
    </source>
</evidence>
<dbReference type="GO" id="GO:0016020">
    <property type="term" value="C:membrane"/>
    <property type="evidence" value="ECO:0007669"/>
    <property type="project" value="TreeGrafter"/>
</dbReference>
<dbReference type="SUPFAM" id="SSF52151">
    <property type="entry name" value="FabD/lysophospholipase-like"/>
    <property type="match status" value="1"/>
</dbReference>
<dbReference type="EMBL" id="JAULSV010000007">
    <property type="protein sequence ID" value="KAK0639197.1"/>
    <property type="molecule type" value="Genomic_DNA"/>
</dbReference>
<feature type="active site" description="Proton acceptor" evidence="8">
    <location>
        <position position="1032"/>
    </location>
</feature>
<dbReference type="PANTHER" id="PTHR24185">
    <property type="entry name" value="CALCIUM-INDEPENDENT PHOSPHOLIPASE A2-GAMMA"/>
    <property type="match status" value="1"/>
</dbReference>
<comment type="caution">
    <text evidence="12">The sequence shown here is derived from an EMBL/GenBank/DDBJ whole genome shotgun (WGS) entry which is preliminary data.</text>
</comment>
<dbReference type="Pfam" id="PF01734">
    <property type="entry name" value="Patatin"/>
    <property type="match status" value="1"/>
</dbReference>
<proteinExistence type="predicted"/>
<keyword evidence="2 7" id="KW-0863">Zinc-finger</keyword>
<feature type="active site" description="Nucleophile" evidence="8">
    <location>
        <position position="874"/>
    </location>
</feature>
<evidence type="ECO:0008006" key="14">
    <source>
        <dbReference type="Google" id="ProtNLM"/>
    </source>
</evidence>
<dbReference type="PROSITE" id="PS50089">
    <property type="entry name" value="ZF_RING_2"/>
    <property type="match status" value="1"/>
</dbReference>
<dbReference type="PANTHER" id="PTHR24185:SF1">
    <property type="entry name" value="CALCIUM-INDEPENDENT PHOSPHOLIPASE A2-GAMMA"/>
    <property type="match status" value="1"/>
</dbReference>
<evidence type="ECO:0000256" key="4">
    <source>
        <dbReference type="ARBA" id="ARBA00022833"/>
    </source>
</evidence>
<dbReference type="CDD" id="cd07199">
    <property type="entry name" value="Pat17_PNPLA8_PNPLA9_like"/>
    <property type="match status" value="1"/>
</dbReference>
<dbReference type="Gene3D" id="3.40.1090.10">
    <property type="entry name" value="Cytosolic phospholipase A2 catalytic domain"/>
    <property type="match status" value="1"/>
</dbReference>
<protein>
    <recommendedName>
        <fullName evidence="14">PNPLA domain-containing protein</fullName>
    </recommendedName>
</protein>
<dbReference type="PROSITE" id="PS00518">
    <property type="entry name" value="ZF_RING_1"/>
    <property type="match status" value="1"/>
</dbReference>
<gene>
    <name evidence="12" type="ORF">B0T16DRAFT_238017</name>
</gene>
<name>A0AA39XS25_9PEZI</name>
<evidence type="ECO:0000256" key="3">
    <source>
        <dbReference type="ARBA" id="ARBA00022801"/>
    </source>
</evidence>
<evidence type="ECO:0000256" key="6">
    <source>
        <dbReference type="ARBA" id="ARBA00023098"/>
    </source>
</evidence>
<evidence type="ECO:0000256" key="7">
    <source>
        <dbReference type="PROSITE-ProRule" id="PRU00175"/>
    </source>
</evidence>
<accession>A0AA39XS25</accession>
<evidence type="ECO:0000313" key="13">
    <source>
        <dbReference type="Proteomes" id="UP001174936"/>
    </source>
</evidence>
<feature type="region of interest" description="Disordered" evidence="9">
    <location>
        <begin position="304"/>
        <end position="349"/>
    </location>
</feature>
<evidence type="ECO:0000256" key="8">
    <source>
        <dbReference type="PROSITE-ProRule" id="PRU01161"/>
    </source>
</evidence>
<evidence type="ECO:0000256" key="1">
    <source>
        <dbReference type="ARBA" id="ARBA00022723"/>
    </source>
</evidence>
<keyword evidence="1" id="KW-0479">Metal-binding</keyword>
<evidence type="ECO:0000256" key="5">
    <source>
        <dbReference type="ARBA" id="ARBA00022963"/>
    </source>
</evidence>
<feature type="compositionally biased region" description="Basic and acidic residues" evidence="9">
    <location>
        <begin position="316"/>
        <end position="327"/>
    </location>
</feature>
<sequence length="1321" mass="148135">MAHPVLNDQISGDWDQPHRRLVSQSFQDFLTTYTCSNSDCNKTVTQENARSCSHCGRGGNGNDDQSDNEDTSITIYCVTCDDPQCNLNPCTNDDHESCWKSHLPRKEGLAKKHRMLNPVAQIIIEAVTHSETDESRQQHLHELDRNARWFNVKRHAAAYSTQRNFTGQGVPILEAYDRFRHLCDPNRSGNVTTTNHYPRFVSFIGDTCAGKSTLVRAMITMGLALKANVISGGDISADADIGHLVAAMKRRTTEWPVTRSANSNNLTSPTTQGVHLYLDEGTSGADSPSPAAEQHPILFVDSEGLGAGEAPTNAERLSEEERPDPRGRLAVPNSTSRQRSHSREPTPDYEYRVTAPCYGKKGKDGIDLFYARFLYAISDVIVFVTRDDTKIMTQLQAVLEWASKAVYKSVNHPSRKTLIIVRHKSELHKSEFYEEGNLSAKYLENHPKLWTLPGTPLKQFVDDYNASESDFRRRITTNQRLYEILFRKIICWYIPSKDNPKVKPHNLVRQWAGLRARIELAAREEQRVGNAANMKYNVPEMSRILNSAFVHFTSSEGPFDFFLAARRDNPNPDTMGSHLGNFLRHIYEYGDKQEGENYERVNKMLIDVVVAALLTWTFRRFAQRVSPDEAFERELKPICDAGIEEYLENYECCTFPFPDGTNCVSRPEGAHLQHVSRSGAIVPGVFKRRQKWYNGHRRKWIDEVREQYTIEYQSLLERRNSIDVTGWQQLAQHTPSTDDRVRSRRQRIYREHSAVWASLKSYKTCFACLDGVPDHVLACGHAYCPCCVQELGTQSTERECAWTFRECSLCYRGGEDLNTYYIQLKPRCAGIRVLSLDGGGIRGVVELVLLQALADETGLGIPIRDYFDLIVGTSTGGLIALALALYSKSKTLPELMTFFKDAATSTFNQSGLAKFFSKLGMMLFSISDSIYSAGPLEQATKDLFGHKTSLFAPALTPGHSQISTRVAVTSSVGYAETMTLISNYNHPQGRNEAREEDSAKDMLVWEAALATSAAPYYLPPFEKAENSTMYVDGAVFANCPAAYAYTETKALWPRHAASLDLLVSLSTGHQTKPRSHGALPKFVRNGVLRTFANMLMHQSDSNESWTTFEGSVPSTVKAKLHRLDPPLVGDRVALDEYSKINELISTVEDWTRTDEGRSKIKHTAQVLLASLFFFEPDEGGIVRATDTAGRSGTARNQLSGTVRCRLPKNSSGLRKLLAEKADTLWSTVLDHGARLTEEGGTGIFWEPIMVAEGSDKLAHCLDEEVGRCHVNLNFTFEDEPGSHRLHAIALKIKGSDRRVPISGFPSTMSALMERASTRWLQ</sequence>
<feature type="short sequence motif" description="GXGXXG" evidence="8">
    <location>
        <begin position="838"/>
        <end position="843"/>
    </location>
</feature>
<dbReference type="GO" id="GO:0019369">
    <property type="term" value="P:arachidonate metabolic process"/>
    <property type="evidence" value="ECO:0007669"/>
    <property type="project" value="TreeGrafter"/>
</dbReference>
<feature type="short sequence motif" description="DGA/G" evidence="8">
    <location>
        <begin position="1032"/>
        <end position="1034"/>
    </location>
</feature>
<evidence type="ECO:0000256" key="9">
    <source>
        <dbReference type="SAM" id="MobiDB-lite"/>
    </source>
</evidence>
<feature type="domain" description="PNPLA" evidence="11">
    <location>
        <begin position="834"/>
        <end position="1045"/>
    </location>
</feature>
<keyword evidence="4" id="KW-0862">Zinc</keyword>
<evidence type="ECO:0000256" key="2">
    <source>
        <dbReference type="ARBA" id="ARBA00022771"/>
    </source>
</evidence>
<dbReference type="GO" id="GO:0008270">
    <property type="term" value="F:zinc ion binding"/>
    <property type="evidence" value="ECO:0007669"/>
    <property type="project" value="UniProtKB-KW"/>
</dbReference>
<reference evidence="12" key="1">
    <citation type="submission" date="2023-06" db="EMBL/GenBank/DDBJ databases">
        <title>Genome-scale phylogeny and comparative genomics of the fungal order Sordariales.</title>
        <authorList>
            <consortium name="Lawrence Berkeley National Laboratory"/>
            <person name="Hensen N."/>
            <person name="Bonometti L."/>
            <person name="Westerberg I."/>
            <person name="Brannstrom I.O."/>
            <person name="Guillou S."/>
            <person name="Cros-Aarteil S."/>
            <person name="Calhoun S."/>
            <person name="Haridas S."/>
            <person name="Kuo A."/>
            <person name="Mondo S."/>
            <person name="Pangilinan J."/>
            <person name="Riley R."/>
            <person name="Labutti K."/>
            <person name="Andreopoulos B."/>
            <person name="Lipzen A."/>
            <person name="Chen C."/>
            <person name="Yanf M."/>
            <person name="Daum C."/>
            <person name="Ng V."/>
            <person name="Clum A."/>
            <person name="Steindorff A."/>
            <person name="Ohm R."/>
            <person name="Martin F."/>
            <person name="Silar P."/>
            <person name="Natvig D."/>
            <person name="Lalanne C."/>
            <person name="Gautier V."/>
            <person name="Ament-Velasquez S.L."/>
            <person name="Kruys A."/>
            <person name="Hutchinson M.I."/>
            <person name="Powell A.J."/>
            <person name="Barry K."/>
            <person name="Miller A.N."/>
            <person name="Grigoriev I.V."/>
            <person name="Debuchy R."/>
            <person name="Gladieux P."/>
            <person name="Thoren M.H."/>
            <person name="Johannesson H."/>
        </authorList>
    </citation>
    <scope>NUCLEOTIDE SEQUENCE</scope>
    <source>
        <strain evidence="12">SMH2532-1</strain>
    </source>
</reference>
<evidence type="ECO:0000313" key="12">
    <source>
        <dbReference type="EMBL" id="KAK0639197.1"/>
    </source>
</evidence>
<dbReference type="InterPro" id="IPR002641">
    <property type="entry name" value="PNPLA_dom"/>
</dbReference>
<organism evidence="12 13">
    <name type="scientific">Cercophora newfieldiana</name>
    <dbReference type="NCBI Taxonomy" id="92897"/>
    <lineage>
        <taxon>Eukaryota</taxon>
        <taxon>Fungi</taxon>
        <taxon>Dikarya</taxon>
        <taxon>Ascomycota</taxon>
        <taxon>Pezizomycotina</taxon>
        <taxon>Sordariomycetes</taxon>
        <taxon>Sordariomycetidae</taxon>
        <taxon>Sordariales</taxon>
        <taxon>Lasiosphaeriaceae</taxon>
        <taxon>Cercophora</taxon>
    </lineage>
</organism>
<feature type="domain" description="RING-type" evidence="10">
    <location>
        <begin position="765"/>
        <end position="800"/>
    </location>
</feature>
<dbReference type="GO" id="GO:0046486">
    <property type="term" value="P:glycerolipid metabolic process"/>
    <property type="evidence" value="ECO:0007669"/>
    <property type="project" value="UniProtKB-ARBA"/>
</dbReference>